<dbReference type="AlphaFoldDB" id="A0A167J4S1"/>
<reference evidence="2" key="1">
    <citation type="submission" date="2015-06" db="EMBL/GenBank/DDBJ databases">
        <title>Expansion of signal transduction pathways in fungi by whole-genome duplication.</title>
        <authorList>
            <consortium name="DOE Joint Genome Institute"/>
            <person name="Corrochano L.M."/>
            <person name="Kuo A."/>
            <person name="Marcet-Houben M."/>
            <person name="Polaino S."/>
            <person name="Salamov A."/>
            <person name="Villalobos J.M."/>
            <person name="Alvarez M.I."/>
            <person name="Avalos J."/>
            <person name="Benito E.P."/>
            <person name="Benoit I."/>
            <person name="Burger G."/>
            <person name="Camino L.P."/>
            <person name="Canovas D."/>
            <person name="Cerda-Olmedo E."/>
            <person name="Cheng J.-F."/>
            <person name="Dominguez A."/>
            <person name="Elias M."/>
            <person name="Eslava A.P."/>
            <person name="Glaser F."/>
            <person name="Grimwood J."/>
            <person name="Gutierrez G."/>
            <person name="Heitman J."/>
            <person name="Henrissat B."/>
            <person name="Iturriaga E.A."/>
            <person name="Lang B.F."/>
            <person name="Lavin J.L."/>
            <person name="Lee S."/>
            <person name="Li W."/>
            <person name="Lindquist E."/>
            <person name="Lopez-Garcia S."/>
            <person name="Luque E.M."/>
            <person name="Marcos A.T."/>
            <person name="Martin J."/>
            <person name="McCluskey K."/>
            <person name="Medina H.R."/>
            <person name="Miralles-Duran A."/>
            <person name="Miyazaki A."/>
            <person name="Munoz-Torres E."/>
            <person name="Oguiza J.A."/>
            <person name="Ohm R."/>
            <person name="Olmedo M."/>
            <person name="Orejas M."/>
            <person name="Ortiz-Castellanos L."/>
            <person name="Pisabarro A.G."/>
            <person name="Rodriguez-Romero J."/>
            <person name="Ruiz-Herrera J."/>
            <person name="Ruiz-Vazquez R."/>
            <person name="Sanz C."/>
            <person name="Schackwitz W."/>
            <person name="Schmutz J."/>
            <person name="Shahriari M."/>
            <person name="Shelest E."/>
            <person name="Silva-Franco F."/>
            <person name="Soanes D."/>
            <person name="Syed K."/>
            <person name="Tagua V.G."/>
            <person name="Talbot N.J."/>
            <person name="Thon M."/>
            <person name="De vries R.P."/>
            <person name="Wiebenga A."/>
            <person name="Yadav J.S."/>
            <person name="Braun E.L."/>
            <person name="Baker S."/>
            <person name="Garre V."/>
            <person name="Horwitz B."/>
            <person name="Torres-Martinez S."/>
            <person name="Idnurm A."/>
            <person name="Herrera-Estrella A."/>
            <person name="Gabaldon T."/>
            <person name="Grigoriev I.V."/>
        </authorList>
    </citation>
    <scope>NUCLEOTIDE SEQUENCE [LARGE SCALE GENOMIC DNA]</scope>
    <source>
        <strain evidence="2">NRRL 1555(-)</strain>
    </source>
</reference>
<dbReference type="EMBL" id="KV441031">
    <property type="protein sequence ID" value="OAD65137.1"/>
    <property type="molecule type" value="Genomic_DNA"/>
</dbReference>
<dbReference type="InParanoid" id="A0A167J4S1"/>
<dbReference type="VEuPathDB" id="FungiDB:PHYBLDRAFT_189627"/>
<name>A0A167J4S1_PHYB8</name>
<dbReference type="RefSeq" id="XP_018283177.1">
    <property type="nucleotide sequence ID" value="XM_018439691.1"/>
</dbReference>
<evidence type="ECO:0000313" key="2">
    <source>
        <dbReference type="Proteomes" id="UP000077315"/>
    </source>
</evidence>
<proteinExistence type="predicted"/>
<evidence type="ECO:0000313" key="1">
    <source>
        <dbReference type="EMBL" id="OAD65137.1"/>
    </source>
</evidence>
<gene>
    <name evidence="1" type="ORF">PHYBLDRAFT_189627</name>
</gene>
<sequence>MYFGVLSLPTLNSCFNNDYRVFPYCETIKRFAWLKQGGSTTLKLFQYFLVTYEKDTDPYVTVDVSKIMSGFDLMTKPSSSTPSVSNVMSYTYQGIINPTVPPRSTFRSIYLCQ</sequence>
<protein>
    <submittedName>
        <fullName evidence="1">Uncharacterized protein</fullName>
    </submittedName>
</protein>
<dbReference type="GeneID" id="29000597"/>
<organism evidence="1 2">
    <name type="scientific">Phycomyces blakesleeanus (strain ATCC 8743b / DSM 1359 / FGSC 10004 / NBRC 33097 / NRRL 1555)</name>
    <dbReference type="NCBI Taxonomy" id="763407"/>
    <lineage>
        <taxon>Eukaryota</taxon>
        <taxon>Fungi</taxon>
        <taxon>Fungi incertae sedis</taxon>
        <taxon>Mucoromycota</taxon>
        <taxon>Mucoromycotina</taxon>
        <taxon>Mucoromycetes</taxon>
        <taxon>Mucorales</taxon>
        <taxon>Phycomycetaceae</taxon>
        <taxon>Phycomyces</taxon>
    </lineage>
</organism>
<dbReference type="Proteomes" id="UP000077315">
    <property type="component" value="Unassembled WGS sequence"/>
</dbReference>
<keyword evidence="2" id="KW-1185">Reference proteome</keyword>
<accession>A0A167J4S1</accession>